<evidence type="ECO:0000313" key="7">
    <source>
        <dbReference type="Proteomes" id="UP000694556"/>
    </source>
</evidence>
<dbReference type="GO" id="GO:0036064">
    <property type="term" value="C:ciliary basal body"/>
    <property type="evidence" value="ECO:0007669"/>
    <property type="project" value="TreeGrafter"/>
</dbReference>
<name>A0A8C3CMQ7_CAIMO</name>
<reference evidence="6" key="3">
    <citation type="submission" date="2025-09" db="UniProtKB">
        <authorList>
            <consortium name="Ensembl"/>
        </authorList>
    </citation>
    <scope>IDENTIFICATION</scope>
</reference>
<keyword evidence="7" id="KW-1185">Reference proteome</keyword>
<evidence type="ECO:0000256" key="3">
    <source>
        <dbReference type="ARBA" id="ARBA00033306"/>
    </source>
</evidence>
<dbReference type="Proteomes" id="UP000694556">
    <property type="component" value="Chromosome 26"/>
</dbReference>
<reference evidence="6" key="2">
    <citation type="submission" date="2025-08" db="UniProtKB">
        <authorList>
            <consortium name="Ensembl"/>
        </authorList>
    </citation>
    <scope>IDENTIFICATION</scope>
</reference>
<dbReference type="Pfam" id="PF22611">
    <property type="entry name" value="CFAP126"/>
    <property type="match status" value="1"/>
</dbReference>
<dbReference type="PANTHER" id="PTHR34639:SF1">
    <property type="entry name" value="PROTEIN FLATTOP"/>
    <property type="match status" value="1"/>
</dbReference>
<dbReference type="AlphaFoldDB" id="A0A8C3CMQ7"/>
<feature type="region of interest" description="Disordered" evidence="5">
    <location>
        <begin position="116"/>
        <end position="313"/>
    </location>
</feature>
<evidence type="ECO:0000313" key="6">
    <source>
        <dbReference type="Ensembl" id="ENSCMMP00000023002.1"/>
    </source>
</evidence>
<organism evidence="6 7">
    <name type="scientific">Cairina moschata</name>
    <name type="common">Muscovy duck</name>
    <dbReference type="NCBI Taxonomy" id="8855"/>
    <lineage>
        <taxon>Eukaryota</taxon>
        <taxon>Metazoa</taxon>
        <taxon>Chordata</taxon>
        <taxon>Craniata</taxon>
        <taxon>Vertebrata</taxon>
        <taxon>Euteleostomi</taxon>
        <taxon>Archelosauria</taxon>
        <taxon>Archosauria</taxon>
        <taxon>Dinosauria</taxon>
        <taxon>Saurischia</taxon>
        <taxon>Theropoda</taxon>
        <taxon>Coelurosauria</taxon>
        <taxon>Aves</taxon>
        <taxon>Neognathae</taxon>
        <taxon>Galloanserae</taxon>
        <taxon>Anseriformes</taxon>
        <taxon>Anatidae</taxon>
        <taxon>Anatinae</taxon>
        <taxon>Cairina</taxon>
    </lineage>
</organism>
<proteinExistence type="inferred from homology"/>
<dbReference type="InterPro" id="IPR038797">
    <property type="entry name" value="Fltp"/>
</dbReference>
<evidence type="ECO:0000256" key="5">
    <source>
        <dbReference type="SAM" id="MobiDB-lite"/>
    </source>
</evidence>
<accession>A0A8C3CMQ7</accession>
<feature type="compositionally biased region" description="Low complexity" evidence="5">
    <location>
        <begin position="120"/>
        <end position="138"/>
    </location>
</feature>
<protein>
    <recommendedName>
        <fullName evidence="2">Protein Flattop</fullName>
    </recommendedName>
    <alternativeName>
        <fullName evidence="3">Cilia- and flagella-associated protein 126</fullName>
    </alternativeName>
</protein>
<feature type="region of interest" description="Disordered" evidence="5">
    <location>
        <begin position="1"/>
        <end position="29"/>
    </location>
</feature>
<reference evidence="6" key="1">
    <citation type="submission" date="2018-09" db="EMBL/GenBank/DDBJ databases">
        <title>Common duck and Muscovy duck high density SNP chip.</title>
        <authorList>
            <person name="Vignal A."/>
            <person name="Thebault N."/>
            <person name="Warren W.C."/>
        </authorList>
    </citation>
    <scope>NUCLEOTIDE SEQUENCE [LARGE SCALE GENOMIC DNA]</scope>
</reference>
<evidence type="ECO:0000256" key="2">
    <source>
        <dbReference type="ARBA" id="ARBA00019181"/>
    </source>
</evidence>
<comment type="function">
    <text evidence="4">Microtubule inner protein (MIP) part of the dynein-decorated doublet microtubules (DMTs) in cilia axoneme. Acts as a regulator of cilium basal body docking and positioning in mono- and multiciliated cells. Regulates basal body docking and cilia formation in multiciliated lung cells. Regulates kinocilium positioning and stereocilia bundle morphogenesis in the inner ear.</text>
</comment>
<evidence type="ECO:0000256" key="1">
    <source>
        <dbReference type="ARBA" id="ARBA00009887"/>
    </source>
</evidence>
<evidence type="ECO:0000256" key="4">
    <source>
        <dbReference type="ARBA" id="ARBA00045261"/>
    </source>
</evidence>
<dbReference type="PANTHER" id="PTHR34639">
    <property type="entry name" value="PROTEIN FLATTOP"/>
    <property type="match status" value="1"/>
</dbReference>
<dbReference type="GO" id="GO:0044782">
    <property type="term" value="P:cilium organization"/>
    <property type="evidence" value="ECO:0007669"/>
    <property type="project" value="TreeGrafter"/>
</dbReference>
<dbReference type="CDD" id="cd23705">
    <property type="entry name" value="Flattop"/>
    <property type="match status" value="1"/>
</dbReference>
<comment type="similarity">
    <text evidence="1">Belongs to the Flattop family.</text>
</comment>
<feature type="compositionally biased region" description="Basic residues" evidence="5">
    <location>
        <begin position="203"/>
        <end position="225"/>
    </location>
</feature>
<sequence length="313" mass="32965">MGWEVGSSPPKPPALSPQRPTPRDGSTQILVNDRGHLLPSVPRSQASPWGSFLGTWDMPPRIPPAKLNLTARSAPAAARLTACLRASATLTSACNGLRAEVTGKVGAPRYGGAWSPGDTPAAAPQNPLLLPSAPLTPLRHPKSLPKSLGRTKGPPRSPRGAAGGPAGVPGVLSPLPNHRWRGPTVTPRCRCAVSPASWMSVRSRTRPQSHRRRARPPARTSRGRGARPGSGAPPNPAWGVSGVSLHPKPQPRSLRVRPRRRGRDRDRRTGGFELLGPNPAAPVSPAEIQKAPGGGQESASESTERGRCRAVVF</sequence>
<dbReference type="Ensembl" id="ENSCMMT00000025178.1">
    <property type="protein sequence ID" value="ENSCMMP00000023002.1"/>
    <property type="gene ID" value="ENSCMMG00000014372.1"/>
</dbReference>